<evidence type="ECO:0000259" key="6">
    <source>
        <dbReference type="Pfam" id="PF07980"/>
    </source>
</evidence>
<dbReference type="PROSITE" id="PS51257">
    <property type="entry name" value="PROKAR_LIPOPROTEIN"/>
    <property type="match status" value="1"/>
</dbReference>
<dbReference type="SUPFAM" id="SSF48452">
    <property type="entry name" value="TPR-like"/>
    <property type="match status" value="1"/>
</dbReference>
<evidence type="ECO:0000256" key="1">
    <source>
        <dbReference type="ARBA" id="ARBA00004442"/>
    </source>
</evidence>
<dbReference type="InterPro" id="IPR011990">
    <property type="entry name" value="TPR-like_helical_dom_sf"/>
</dbReference>
<dbReference type="InterPro" id="IPR012944">
    <property type="entry name" value="SusD_RagB_dom"/>
</dbReference>
<dbReference type="Pfam" id="PF14322">
    <property type="entry name" value="SusD-like_3"/>
    <property type="match status" value="1"/>
</dbReference>
<gene>
    <name evidence="8" type="ORF">C5745_17625</name>
</gene>
<dbReference type="Pfam" id="PF07980">
    <property type="entry name" value="SusD_RagB"/>
    <property type="match status" value="1"/>
</dbReference>
<dbReference type="OrthoDB" id="621570at2"/>
<dbReference type="AlphaFoldDB" id="A0A2S9IYD1"/>
<dbReference type="RefSeq" id="WP_105718334.1">
    <property type="nucleotide sequence ID" value="NZ_PVBQ01000019.1"/>
</dbReference>
<accession>A0A2S9IYD1</accession>
<keyword evidence="5" id="KW-0998">Cell outer membrane</keyword>
<keyword evidence="9" id="KW-1185">Reference proteome</keyword>
<dbReference type="Gene3D" id="1.25.40.390">
    <property type="match status" value="1"/>
</dbReference>
<sequence>MKKLSILYIPIILVAIASSCKQLVQIDLPKDELTTEKVFSDSTNANAAIVGIYVRMQGGLNLCSGSLSIYPALSADELYLASATEENGQFFANALLPINNTVGGIWSTAYSFIYDQNACIEGITQSDNIREDQKAELVAEARVIRAFLYFNLVNLYGAVPLVLTTDYDHSRTLSRMPVEVVYDQIISDLLYAKSTLPLTVDQNFRANSDAATALLARVYLYRGNYAAAIEQATEIIESGRYTLAPTPNEVFSAQSTETIWNLLPVNPARATWEGFNFIPSSPTRIPTYVLSEALLDSFDEDDLRASQWVGHSTVNGQIYAYPYKYKMRTSAGQTNVERYVVLRLAEQYLIRSEAAAEMGDIQGSTADINVIRIRAGLLATADGYDREFILNEIAKQRRLELMCEWGHRWYDLKRTGVADAVLSNVKPNWRPSAELFPIPQTQINRNPFLSQNTGY</sequence>
<dbReference type="EMBL" id="PVBQ01000019">
    <property type="protein sequence ID" value="PRD45533.1"/>
    <property type="molecule type" value="Genomic_DNA"/>
</dbReference>
<feature type="domain" description="SusD-like N-terminal" evidence="7">
    <location>
        <begin position="98"/>
        <end position="220"/>
    </location>
</feature>
<evidence type="ECO:0000256" key="5">
    <source>
        <dbReference type="ARBA" id="ARBA00023237"/>
    </source>
</evidence>
<reference evidence="8 9" key="1">
    <citation type="submission" date="2018-02" db="EMBL/GenBank/DDBJ databases">
        <title>The draft genome of Sphingobacterium sp. 5JN-11.</title>
        <authorList>
            <person name="Liu L."/>
            <person name="Li L."/>
            <person name="Liang L."/>
            <person name="Zhang X."/>
            <person name="Wang T."/>
        </authorList>
    </citation>
    <scope>NUCLEOTIDE SEQUENCE [LARGE SCALE GENOMIC DNA]</scope>
    <source>
        <strain evidence="8 9">5JN-11</strain>
    </source>
</reference>
<evidence type="ECO:0000259" key="7">
    <source>
        <dbReference type="Pfam" id="PF14322"/>
    </source>
</evidence>
<dbReference type="Proteomes" id="UP000239711">
    <property type="component" value="Unassembled WGS sequence"/>
</dbReference>
<organism evidence="8 9">
    <name type="scientific">Sphingobacterium haloxyli</name>
    <dbReference type="NCBI Taxonomy" id="2100533"/>
    <lineage>
        <taxon>Bacteria</taxon>
        <taxon>Pseudomonadati</taxon>
        <taxon>Bacteroidota</taxon>
        <taxon>Sphingobacteriia</taxon>
        <taxon>Sphingobacteriales</taxon>
        <taxon>Sphingobacteriaceae</taxon>
        <taxon>Sphingobacterium</taxon>
    </lineage>
</organism>
<comment type="subcellular location">
    <subcellularLocation>
        <location evidence="1">Cell outer membrane</location>
    </subcellularLocation>
</comment>
<name>A0A2S9IYD1_9SPHI</name>
<dbReference type="CDD" id="cd08977">
    <property type="entry name" value="SusD"/>
    <property type="match status" value="1"/>
</dbReference>
<keyword evidence="3" id="KW-0732">Signal</keyword>
<evidence type="ECO:0000256" key="2">
    <source>
        <dbReference type="ARBA" id="ARBA00006275"/>
    </source>
</evidence>
<protein>
    <submittedName>
        <fullName evidence="8">RagB/SusD family nutrient uptake outer membrane protein</fullName>
    </submittedName>
</protein>
<feature type="domain" description="RagB/SusD" evidence="6">
    <location>
        <begin position="324"/>
        <end position="455"/>
    </location>
</feature>
<dbReference type="GO" id="GO:0009279">
    <property type="term" value="C:cell outer membrane"/>
    <property type="evidence" value="ECO:0007669"/>
    <property type="project" value="UniProtKB-SubCell"/>
</dbReference>
<comment type="similarity">
    <text evidence="2">Belongs to the SusD family.</text>
</comment>
<evidence type="ECO:0000256" key="3">
    <source>
        <dbReference type="ARBA" id="ARBA00022729"/>
    </source>
</evidence>
<proteinExistence type="inferred from homology"/>
<evidence type="ECO:0000313" key="9">
    <source>
        <dbReference type="Proteomes" id="UP000239711"/>
    </source>
</evidence>
<keyword evidence="4" id="KW-0472">Membrane</keyword>
<evidence type="ECO:0000256" key="4">
    <source>
        <dbReference type="ARBA" id="ARBA00023136"/>
    </source>
</evidence>
<comment type="caution">
    <text evidence="8">The sequence shown here is derived from an EMBL/GenBank/DDBJ whole genome shotgun (WGS) entry which is preliminary data.</text>
</comment>
<dbReference type="InterPro" id="IPR033985">
    <property type="entry name" value="SusD-like_N"/>
</dbReference>
<evidence type="ECO:0000313" key="8">
    <source>
        <dbReference type="EMBL" id="PRD45533.1"/>
    </source>
</evidence>